<name>A0A919JWQ3_9ACTN</name>
<accession>A0A919JWQ3</accession>
<organism evidence="1 2">
    <name type="scientific">Paractinoplanes rishiriensis</name>
    <dbReference type="NCBI Taxonomy" id="1050105"/>
    <lineage>
        <taxon>Bacteria</taxon>
        <taxon>Bacillati</taxon>
        <taxon>Actinomycetota</taxon>
        <taxon>Actinomycetes</taxon>
        <taxon>Micromonosporales</taxon>
        <taxon>Micromonosporaceae</taxon>
        <taxon>Paractinoplanes</taxon>
    </lineage>
</organism>
<evidence type="ECO:0000313" key="2">
    <source>
        <dbReference type="Proteomes" id="UP000636960"/>
    </source>
</evidence>
<dbReference type="RefSeq" id="WP_203780989.1">
    <property type="nucleotide sequence ID" value="NZ_BOMV01000016.1"/>
</dbReference>
<dbReference type="EMBL" id="BOMV01000016">
    <property type="protein sequence ID" value="GIE94669.1"/>
    <property type="molecule type" value="Genomic_DNA"/>
</dbReference>
<protein>
    <recommendedName>
        <fullName evidence="3">Molybdopterin oxidoreductase</fullName>
    </recommendedName>
</protein>
<evidence type="ECO:0008006" key="3">
    <source>
        <dbReference type="Google" id="ProtNLM"/>
    </source>
</evidence>
<dbReference type="Proteomes" id="UP000636960">
    <property type="component" value="Unassembled WGS sequence"/>
</dbReference>
<gene>
    <name evidence="1" type="ORF">Ari01nite_21340</name>
</gene>
<comment type="caution">
    <text evidence="1">The sequence shown here is derived from an EMBL/GenBank/DDBJ whole genome shotgun (WGS) entry which is preliminary data.</text>
</comment>
<proteinExistence type="predicted"/>
<reference evidence="1" key="1">
    <citation type="submission" date="2021-01" db="EMBL/GenBank/DDBJ databases">
        <title>Whole genome shotgun sequence of Actinoplanes rishiriensis NBRC 108556.</title>
        <authorList>
            <person name="Komaki H."/>
            <person name="Tamura T."/>
        </authorList>
    </citation>
    <scope>NUCLEOTIDE SEQUENCE</scope>
    <source>
        <strain evidence="1">NBRC 108556</strain>
    </source>
</reference>
<sequence length="117" mass="12288">MTAHSTPRFLQGVFPFEGKGLDRPAPLGPELAYVVPDGVSAQAVYFRGGNAAAELVCAVLVRDGKPMRYFPIGARGDVHVSLRVLEDLDAGTSVELWLAAPAGLTGTVIVDLGLVEV</sequence>
<keyword evidence="2" id="KW-1185">Reference proteome</keyword>
<dbReference type="AlphaFoldDB" id="A0A919JWQ3"/>
<evidence type="ECO:0000313" key="1">
    <source>
        <dbReference type="EMBL" id="GIE94669.1"/>
    </source>
</evidence>